<feature type="non-terminal residue" evidence="1">
    <location>
        <position position="110"/>
    </location>
</feature>
<keyword evidence="2" id="KW-1185">Reference proteome</keyword>
<gene>
    <name evidence="1" type="ORF">M404DRAFT_996247</name>
</gene>
<evidence type="ECO:0000313" key="1">
    <source>
        <dbReference type="EMBL" id="KIO09414.1"/>
    </source>
</evidence>
<dbReference type="InParanoid" id="A0A0C3PM70"/>
<dbReference type="EMBL" id="KN831954">
    <property type="protein sequence ID" value="KIO09414.1"/>
    <property type="molecule type" value="Genomic_DNA"/>
</dbReference>
<protein>
    <submittedName>
        <fullName evidence="1">Uncharacterized protein</fullName>
    </submittedName>
</protein>
<name>A0A0C3PM70_PISTI</name>
<reference evidence="1 2" key="1">
    <citation type="submission" date="2014-04" db="EMBL/GenBank/DDBJ databases">
        <authorList>
            <consortium name="DOE Joint Genome Institute"/>
            <person name="Kuo A."/>
            <person name="Kohler A."/>
            <person name="Costa M.D."/>
            <person name="Nagy L.G."/>
            <person name="Floudas D."/>
            <person name="Copeland A."/>
            <person name="Barry K.W."/>
            <person name="Cichocki N."/>
            <person name="Veneault-Fourrey C."/>
            <person name="LaButti K."/>
            <person name="Lindquist E.A."/>
            <person name="Lipzen A."/>
            <person name="Lundell T."/>
            <person name="Morin E."/>
            <person name="Murat C."/>
            <person name="Sun H."/>
            <person name="Tunlid A."/>
            <person name="Henrissat B."/>
            <person name="Grigoriev I.V."/>
            <person name="Hibbett D.S."/>
            <person name="Martin F."/>
            <person name="Nordberg H.P."/>
            <person name="Cantor M.N."/>
            <person name="Hua S.X."/>
        </authorList>
    </citation>
    <scope>NUCLEOTIDE SEQUENCE [LARGE SCALE GENOMIC DNA]</scope>
    <source>
        <strain evidence="1 2">Marx 270</strain>
    </source>
</reference>
<reference evidence="2" key="2">
    <citation type="submission" date="2015-01" db="EMBL/GenBank/DDBJ databases">
        <title>Evolutionary Origins and Diversification of the Mycorrhizal Mutualists.</title>
        <authorList>
            <consortium name="DOE Joint Genome Institute"/>
            <consortium name="Mycorrhizal Genomics Consortium"/>
            <person name="Kohler A."/>
            <person name="Kuo A."/>
            <person name="Nagy L.G."/>
            <person name="Floudas D."/>
            <person name="Copeland A."/>
            <person name="Barry K.W."/>
            <person name="Cichocki N."/>
            <person name="Veneault-Fourrey C."/>
            <person name="LaButti K."/>
            <person name="Lindquist E.A."/>
            <person name="Lipzen A."/>
            <person name="Lundell T."/>
            <person name="Morin E."/>
            <person name="Murat C."/>
            <person name="Riley R."/>
            <person name="Ohm R."/>
            <person name="Sun H."/>
            <person name="Tunlid A."/>
            <person name="Henrissat B."/>
            <person name="Grigoriev I.V."/>
            <person name="Hibbett D.S."/>
            <person name="Martin F."/>
        </authorList>
    </citation>
    <scope>NUCLEOTIDE SEQUENCE [LARGE SCALE GENOMIC DNA]</scope>
    <source>
        <strain evidence="2">Marx 270</strain>
    </source>
</reference>
<dbReference type="HOGENOM" id="CLU_2177085_0_0_1"/>
<sequence>MPQLYDPLQLRVEHVQQSVAQEKISTVKENAIPWLWAYVHFYQPSHHARIFLLIWIMPCHYAPKKISFGSSLSIRYPSHHWSRVTVLDWAAMAYLCHFSISYAKIHLSSV</sequence>
<dbReference type="AlphaFoldDB" id="A0A0C3PM70"/>
<proteinExistence type="predicted"/>
<dbReference type="Proteomes" id="UP000054217">
    <property type="component" value="Unassembled WGS sequence"/>
</dbReference>
<organism evidence="1 2">
    <name type="scientific">Pisolithus tinctorius Marx 270</name>
    <dbReference type="NCBI Taxonomy" id="870435"/>
    <lineage>
        <taxon>Eukaryota</taxon>
        <taxon>Fungi</taxon>
        <taxon>Dikarya</taxon>
        <taxon>Basidiomycota</taxon>
        <taxon>Agaricomycotina</taxon>
        <taxon>Agaricomycetes</taxon>
        <taxon>Agaricomycetidae</taxon>
        <taxon>Boletales</taxon>
        <taxon>Sclerodermatineae</taxon>
        <taxon>Pisolithaceae</taxon>
        <taxon>Pisolithus</taxon>
    </lineage>
</organism>
<accession>A0A0C3PM70</accession>
<evidence type="ECO:0000313" key="2">
    <source>
        <dbReference type="Proteomes" id="UP000054217"/>
    </source>
</evidence>